<dbReference type="NCBIfam" id="TIGR01679">
    <property type="entry name" value="bact_FAD_ox"/>
    <property type="match status" value="1"/>
</dbReference>
<dbReference type="EMBL" id="PNQX01000002">
    <property type="protein sequence ID" value="PMQ19642.1"/>
    <property type="molecule type" value="Genomic_DNA"/>
</dbReference>
<accession>A0A2N7S0H2</accession>
<dbReference type="Gene3D" id="3.30.70.2520">
    <property type="match status" value="1"/>
</dbReference>
<dbReference type="InterPro" id="IPR006094">
    <property type="entry name" value="Oxid_FAD_bind_N"/>
</dbReference>
<dbReference type="AlphaFoldDB" id="A0A2N7S0H2"/>
<dbReference type="GO" id="GO:0016020">
    <property type="term" value="C:membrane"/>
    <property type="evidence" value="ECO:0007669"/>
    <property type="project" value="InterPro"/>
</dbReference>
<proteinExistence type="predicted"/>
<dbReference type="Pfam" id="PF01565">
    <property type="entry name" value="FAD_binding_4"/>
    <property type="match status" value="1"/>
</dbReference>
<dbReference type="Proteomes" id="UP000235739">
    <property type="component" value="Unassembled WGS sequence"/>
</dbReference>
<dbReference type="InterPro" id="IPR016166">
    <property type="entry name" value="FAD-bd_PCMH"/>
</dbReference>
<dbReference type="SUPFAM" id="SSF56176">
    <property type="entry name" value="FAD-binding/transporter-associated domain-like"/>
    <property type="match status" value="1"/>
</dbReference>
<dbReference type="InterPro" id="IPR016171">
    <property type="entry name" value="Vanillyl_alc_oxidase_C-sub2"/>
</dbReference>
<dbReference type="GO" id="GO:0071949">
    <property type="term" value="F:FAD binding"/>
    <property type="evidence" value="ECO:0007669"/>
    <property type="project" value="InterPro"/>
</dbReference>
<evidence type="ECO:0000313" key="3">
    <source>
        <dbReference type="EMBL" id="PMQ19642.1"/>
    </source>
</evidence>
<dbReference type="InterPro" id="IPR016167">
    <property type="entry name" value="FAD-bd_PCMH_sub1"/>
</dbReference>
<evidence type="ECO:0000313" key="4">
    <source>
        <dbReference type="Proteomes" id="UP000235739"/>
    </source>
</evidence>
<dbReference type="GO" id="GO:0003885">
    <property type="term" value="F:D-arabinono-1,4-lactone oxidase activity"/>
    <property type="evidence" value="ECO:0007669"/>
    <property type="project" value="InterPro"/>
</dbReference>
<reference evidence="3 4" key="1">
    <citation type="journal article" date="2017" name="Elife">
        <title>Extensive horizontal gene transfer in cheese-associated bacteria.</title>
        <authorList>
            <person name="Bonham K.S."/>
            <person name="Wolfe B.E."/>
            <person name="Dutton R.J."/>
        </authorList>
    </citation>
    <scope>NUCLEOTIDE SEQUENCE [LARGE SCALE GENOMIC DNA]</scope>
    <source>
        <strain evidence="3 4">JB182</strain>
    </source>
</reference>
<keyword evidence="1" id="KW-0560">Oxidoreductase</keyword>
<dbReference type="InterPro" id="IPR010031">
    <property type="entry name" value="FAD_lactone_oxidase-like"/>
</dbReference>
<protein>
    <submittedName>
        <fullName evidence="3">FAD-linked oxidoreductase</fullName>
    </submittedName>
</protein>
<dbReference type="PROSITE" id="PS51387">
    <property type="entry name" value="FAD_PCMH"/>
    <property type="match status" value="1"/>
</dbReference>
<dbReference type="InterPro" id="IPR036318">
    <property type="entry name" value="FAD-bd_PCMH-like_sf"/>
</dbReference>
<name>A0A2N7S0H2_9MICC</name>
<dbReference type="Gene3D" id="1.10.45.10">
    <property type="entry name" value="Vanillyl-alcohol Oxidase, Chain A, domain 4"/>
    <property type="match status" value="1"/>
</dbReference>
<comment type="caution">
    <text evidence="3">The sequence shown here is derived from an EMBL/GenBank/DDBJ whole genome shotgun (WGS) entry which is preliminary data.</text>
</comment>
<dbReference type="Gene3D" id="3.30.465.10">
    <property type="match status" value="1"/>
</dbReference>
<sequence length="435" mass="47781">MLVSTFKNFARTVHAHPAAINRPRSVTELSQYLQQAAARHQSVRTVGAGHSFTPLVHTDGVLLNLDGFQGIEEVDAFTHEVLFRAGTRLWQVPALLKPFHLALENMGDIDRQSIAGAISTGTHGTGLKFTGLSAAVTGVQIMLADGSHVRASSQENPELFEASRLGLGALGVLTHVRMRCVPHFMIHAAESIEPIGQIAESFIDRARHEDHLEFFWFPGTSKAQVKINTRLDGQSPAKKPNPVAQWLNDELLSNGALQLLSSVSAAVPGSTAKLNAVACAALSGRSSIAPWNEAFTSPRRVRFTEMEYALPLDAFAEAFTRVRGYFERNGVEVFFPIEVRTAAADSTWLGTATGRDSVYIAVHRYIRDQAPGYFAAMEEIFRSLGGRPHWGKEHSLQAAELARLYPKFSDFARLRETLDPQGLFLNPYLRELLGA</sequence>
<dbReference type="InterPro" id="IPR007173">
    <property type="entry name" value="ALO_C"/>
</dbReference>
<evidence type="ECO:0000259" key="2">
    <source>
        <dbReference type="PROSITE" id="PS51387"/>
    </source>
</evidence>
<dbReference type="PANTHER" id="PTHR43762:SF1">
    <property type="entry name" value="D-ARABINONO-1,4-LACTONE OXIDASE"/>
    <property type="match status" value="1"/>
</dbReference>
<dbReference type="Pfam" id="PF04030">
    <property type="entry name" value="ALO"/>
    <property type="match status" value="1"/>
</dbReference>
<feature type="domain" description="FAD-binding PCMH-type" evidence="2">
    <location>
        <begin position="13"/>
        <end position="183"/>
    </location>
</feature>
<dbReference type="InterPro" id="IPR016169">
    <property type="entry name" value="FAD-bd_PCMH_sub2"/>
</dbReference>
<gene>
    <name evidence="3" type="ORF">CIK84_13365</name>
</gene>
<evidence type="ECO:0000256" key="1">
    <source>
        <dbReference type="ARBA" id="ARBA00023002"/>
    </source>
</evidence>
<dbReference type="PIRSF" id="PIRSF000136">
    <property type="entry name" value="LGO_GLO"/>
    <property type="match status" value="1"/>
</dbReference>
<dbReference type="PANTHER" id="PTHR43762">
    <property type="entry name" value="L-GULONOLACTONE OXIDASE"/>
    <property type="match status" value="1"/>
</dbReference>
<dbReference type="Gene3D" id="3.30.43.10">
    <property type="entry name" value="Uridine Diphospho-n-acetylenolpyruvylglucosamine Reductase, domain 2"/>
    <property type="match status" value="1"/>
</dbReference>
<organism evidence="3 4">
    <name type="scientific">Glutamicibacter arilaitensis</name>
    <dbReference type="NCBI Taxonomy" id="256701"/>
    <lineage>
        <taxon>Bacteria</taxon>
        <taxon>Bacillati</taxon>
        <taxon>Actinomycetota</taxon>
        <taxon>Actinomycetes</taxon>
        <taxon>Micrococcales</taxon>
        <taxon>Micrococcaceae</taxon>
        <taxon>Glutamicibacter</taxon>
    </lineage>
</organism>